<feature type="chain" id="PRO_5040516501" description="Secreted protein" evidence="1">
    <location>
        <begin position="24"/>
        <end position="173"/>
    </location>
</feature>
<dbReference type="EMBL" id="MU151109">
    <property type="protein sequence ID" value="KAF9450266.1"/>
    <property type="molecule type" value="Genomic_DNA"/>
</dbReference>
<reference evidence="2" key="1">
    <citation type="submission" date="2020-11" db="EMBL/GenBank/DDBJ databases">
        <authorList>
            <consortium name="DOE Joint Genome Institute"/>
            <person name="Ahrendt S."/>
            <person name="Riley R."/>
            <person name="Andreopoulos W."/>
            <person name="Labutti K."/>
            <person name="Pangilinan J."/>
            <person name="Ruiz-Duenas F.J."/>
            <person name="Barrasa J.M."/>
            <person name="Sanchez-Garcia M."/>
            <person name="Camarero S."/>
            <person name="Miyauchi S."/>
            <person name="Serrano A."/>
            <person name="Linde D."/>
            <person name="Babiker R."/>
            <person name="Drula E."/>
            <person name="Ayuso-Fernandez I."/>
            <person name="Pacheco R."/>
            <person name="Padilla G."/>
            <person name="Ferreira P."/>
            <person name="Barriuso J."/>
            <person name="Kellner H."/>
            <person name="Castanera R."/>
            <person name="Alfaro M."/>
            <person name="Ramirez L."/>
            <person name="Pisabarro A.G."/>
            <person name="Kuo A."/>
            <person name="Tritt A."/>
            <person name="Lipzen A."/>
            <person name="He G."/>
            <person name="Yan M."/>
            <person name="Ng V."/>
            <person name="Cullen D."/>
            <person name="Martin F."/>
            <person name="Rosso M.-N."/>
            <person name="Henrissat B."/>
            <person name="Hibbett D."/>
            <person name="Martinez A.T."/>
            <person name="Grigoriev I.V."/>
        </authorList>
    </citation>
    <scope>NUCLEOTIDE SEQUENCE</scope>
    <source>
        <strain evidence="2">MF-IS2</strain>
    </source>
</reference>
<keyword evidence="1" id="KW-0732">Signal</keyword>
<evidence type="ECO:0008006" key="4">
    <source>
        <dbReference type="Google" id="ProtNLM"/>
    </source>
</evidence>
<proteinExistence type="predicted"/>
<keyword evidence="3" id="KW-1185">Reference proteome</keyword>
<name>A0A9P5XI96_9AGAR</name>
<feature type="signal peptide" evidence="1">
    <location>
        <begin position="1"/>
        <end position="23"/>
    </location>
</feature>
<evidence type="ECO:0000313" key="3">
    <source>
        <dbReference type="Proteomes" id="UP000807342"/>
    </source>
</evidence>
<comment type="caution">
    <text evidence="2">The sequence shown here is derived from an EMBL/GenBank/DDBJ whole genome shotgun (WGS) entry which is preliminary data.</text>
</comment>
<dbReference type="Proteomes" id="UP000807342">
    <property type="component" value="Unassembled WGS sequence"/>
</dbReference>
<accession>A0A9P5XI96</accession>
<dbReference type="AlphaFoldDB" id="A0A9P5XI96"/>
<evidence type="ECO:0000256" key="1">
    <source>
        <dbReference type="SAM" id="SignalP"/>
    </source>
</evidence>
<evidence type="ECO:0000313" key="2">
    <source>
        <dbReference type="EMBL" id="KAF9450266.1"/>
    </source>
</evidence>
<organism evidence="2 3">
    <name type="scientific">Macrolepiota fuliginosa MF-IS2</name>
    <dbReference type="NCBI Taxonomy" id="1400762"/>
    <lineage>
        <taxon>Eukaryota</taxon>
        <taxon>Fungi</taxon>
        <taxon>Dikarya</taxon>
        <taxon>Basidiomycota</taxon>
        <taxon>Agaricomycotina</taxon>
        <taxon>Agaricomycetes</taxon>
        <taxon>Agaricomycetidae</taxon>
        <taxon>Agaricales</taxon>
        <taxon>Agaricineae</taxon>
        <taxon>Agaricaceae</taxon>
        <taxon>Macrolepiota</taxon>
    </lineage>
</organism>
<gene>
    <name evidence="2" type="ORF">P691DRAFT_810721</name>
</gene>
<protein>
    <recommendedName>
        <fullName evidence="4">Secreted protein</fullName>
    </recommendedName>
</protein>
<sequence length="173" mass="18859">MFFFLVPYLFALLLSLYPPCASAVVLLSPSPASSFLTSIHLHSLFQSSSPSCRRCVFIASRSSSRSPSCFPPLWQNSYPLPLSYLLYRSSLFTPPRLPLSSTPPITFATFFPRCLVHSSCSCGATSQLICAQFADLCPSLTLHPSVDPSPSAEHLNPNDDRTTIYICPGSCGD</sequence>